<accession>A0ABP5G9Q1</accession>
<protein>
    <recommendedName>
        <fullName evidence="4">YtxH domain-containing protein</fullName>
    </recommendedName>
</protein>
<dbReference type="Proteomes" id="UP001501461">
    <property type="component" value="Unassembled WGS sequence"/>
</dbReference>
<sequence>MKILSFSRLLTLGAGIAIGYYMGNREGRAQAEEAARQAQQTIQQFWTDPKTQEKVHEATGSFKDAVKDKAPSLGGMAEKAADKIDKSTGYGESKDAGHAGSQYADPNNDKAGHTTVETNGDVISDPSEALEDEGGTTGSR</sequence>
<dbReference type="EMBL" id="BAAAMN010000048">
    <property type="protein sequence ID" value="GAA2041805.1"/>
    <property type="molecule type" value="Genomic_DNA"/>
</dbReference>
<evidence type="ECO:0008006" key="4">
    <source>
        <dbReference type="Google" id="ProtNLM"/>
    </source>
</evidence>
<evidence type="ECO:0000256" key="1">
    <source>
        <dbReference type="SAM" id="MobiDB-lite"/>
    </source>
</evidence>
<proteinExistence type="predicted"/>
<evidence type="ECO:0000313" key="2">
    <source>
        <dbReference type="EMBL" id="GAA2041805.1"/>
    </source>
</evidence>
<organism evidence="2 3">
    <name type="scientific">Yaniella flava</name>
    <dbReference type="NCBI Taxonomy" id="287930"/>
    <lineage>
        <taxon>Bacteria</taxon>
        <taxon>Bacillati</taxon>
        <taxon>Actinomycetota</taxon>
        <taxon>Actinomycetes</taxon>
        <taxon>Micrococcales</taxon>
        <taxon>Micrococcaceae</taxon>
        <taxon>Yaniella</taxon>
    </lineage>
</organism>
<comment type="caution">
    <text evidence="2">The sequence shown here is derived from an EMBL/GenBank/DDBJ whole genome shotgun (WGS) entry which is preliminary data.</text>
</comment>
<feature type="region of interest" description="Disordered" evidence="1">
    <location>
        <begin position="48"/>
        <end position="140"/>
    </location>
</feature>
<gene>
    <name evidence="2" type="ORF">GCM10009720_22950</name>
</gene>
<name>A0ABP5G9Q1_9MICC</name>
<feature type="compositionally biased region" description="Basic and acidic residues" evidence="1">
    <location>
        <begin position="79"/>
        <end position="97"/>
    </location>
</feature>
<dbReference type="RefSeq" id="WP_343958772.1">
    <property type="nucleotide sequence ID" value="NZ_BAAAMN010000048.1"/>
</dbReference>
<reference evidence="3" key="1">
    <citation type="journal article" date="2019" name="Int. J. Syst. Evol. Microbiol.">
        <title>The Global Catalogue of Microorganisms (GCM) 10K type strain sequencing project: providing services to taxonomists for standard genome sequencing and annotation.</title>
        <authorList>
            <consortium name="The Broad Institute Genomics Platform"/>
            <consortium name="The Broad Institute Genome Sequencing Center for Infectious Disease"/>
            <person name="Wu L."/>
            <person name="Ma J."/>
        </authorList>
    </citation>
    <scope>NUCLEOTIDE SEQUENCE [LARGE SCALE GENOMIC DNA]</scope>
    <source>
        <strain evidence="3">JCM 13595</strain>
    </source>
</reference>
<evidence type="ECO:0000313" key="3">
    <source>
        <dbReference type="Proteomes" id="UP001501461"/>
    </source>
</evidence>
<keyword evidence="3" id="KW-1185">Reference proteome</keyword>